<dbReference type="Proteomes" id="UP000294689">
    <property type="component" value="Unassembled WGS sequence"/>
</dbReference>
<dbReference type="OrthoDB" id="1148707at2"/>
<comment type="caution">
    <text evidence="1">The sequence shown here is derived from an EMBL/GenBank/DDBJ whole genome shotgun (WGS) entry which is preliminary data.</text>
</comment>
<dbReference type="PROSITE" id="PS51257">
    <property type="entry name" value="PROKAR_LIPOPROTEIN"/>
    <property type="match status" value="1"/>
</dbReference>
<organism evidence="1 2">
    <name type="scientific">Gelidibacter sediminis</name>
    <dbReference type="NCBI Taxonomy" id="1608710"/>
    <lineage>
        <taxon>Bacteria</taxon>
        <taxon>Pseudomonadati</taxon>
        <taxon>Bacteroidota</taxon>
        <taxon>Flavobacteriia</taxon>
        <taxon>Flavobacteriales</taxon>
        <taxon>Flavobacteriaceae</taxon>
        <taxon>Gelidibacter</taxon>
    </lineage>
</organism>
<name>A0A4R7PYY6_9FLAO</name>
<dbReference type="AlphaFoldDB" id="A0A4R7PYY6"/>
<sequence length="225" mass="25920">MKHLLLSLLVLTFSCSKEKSVLLPEITNAKITKVTDVSPAYLFYDKTKNDSTDLNRGNLISTTNWLVNVDKRLTLKQAIPKIILLQNKKRNADHKNETAKNYYTCNDTSIKNLGFIEFTDVIYKINYVSPNVTPDYNNPRERKIILDFSSPSDIKLVTILKDSILKNSTLYSVQKDLEDLANQMQYEIYLNIKDKLTFQDYISLKSVLSQIDSSKITVNTNEFIY</sequence>
<evidence type="ECO:0000313" key="2">
    <source>
        <dbReference type="Proteomes" id="UP000294689"/>
    </source>
</evidence>
<proteinExistence type="predicted"/>
<protein>
    <submittedName>
        <fullName evidence="1">Uncharacterized protein</fullName>
    </submittedName>
</protein>
<keyword evidence="2" id="KW-1185">Reference proteome</keyword>
<reference evidence="1 2" key="1">
    <citation type="submission" date="2019-03" db="EMBL/GenBank/DDBJ databases">
        <title>Genomic Encyclopedia of Archaeal and Bacterial Type Strains, Phase II (KMG-II): from individual species to whole genera.</title>
        <authorList>
            <person name="Goeker M."/>
        </authorList>
    </citation>
    <scope>NUCLEOTIDE SEQUENCE [LARGE SCALE GENOMIC DNA]</scope>
    <source>
        <strain evidence="1 2">DSM 28135</strain>
    </source>
</reference>
<gene>
    <name evidence="1" type="ORF">BXY82_1384</name>
</gene>
<dbReference type="EMBL" id="SOBW01000008">
    <property type="protein sequence ID" value="TDU39361.1"/>
    <property type="molecule type" value="Genomic_DNA"/>
</dbReference>
<dbReference type="RefSeq" id="WP_133757448.1">
    <property type="nucleotide sequence ID" value="NZ_SOBW01000008.1"/>
</dbReference>
<accession>A0A4R7PYY6</accession>
<evidence type="ECO:0000313" key="1">
    <source>
        <dbReference type="EMBL" id="TDU39361.1"/>
    </source>
</evidence>